<dbReference type="RefSeq" id="WP_357789992.1">
    <property type="nucleotide sequence ID" value="NZ_JBFAKC010000026.1"/>
</dbReference>
<evidence type="ECO:0008006" key="4">
    <source>
        <dbReference type="Google" id="ProtNLM"/>
    </source>
</evidence>
<protein>
    <recommendedName>
        <fullName evidence="4">Helix-turn-helix domain-containing protein</fullName>
    </recommendedName>
</protein>
<name>A0ABV3G547_9NOCA</name>
<comment type="caution">
    <text evidence="2">The sequence shown here is derived from an EMBL/GenBank/DDBJ whole genome shotgun (WGS) entry which is preliminary data.</text>
</comment>
<proteinExistence type="predicted"/>
<evidence type="ECO:0000313" key="2">
    <source>
        <dbReference type="EMBL" id="MEV0712743.1"/>
    </source>
</evidence>
<keyword evidence="3" id="KW-1185">Reference proteome</keyword>
<organism evidence="2 3">
    <name type="scientific">Nocardia aurea</name>
    <dbReference type="NCBI Taxonomy" id="2144174"/>
    <lineage>
        <taxon>Bacteria</taxon>
        <taxon>Bacillati</taxon>
        <taxon>Actinomycetota</taxon>
        <taxon>Actinomycetes</taxon>
        <taxon>Mycobacteriales</taxon>
        <taxon>Nocardiaceae</taxon>
        <taxon>Nocardia</taxon>
    </lineage>
</organism>
<sequence>GSVSESVEASRGEAAKRFQSRLDTRYRRGAPLRRDFLHTGVLDSRSAIATLMSSSSGSGGGRGGHLRLAMLVSIIWVAAAPPHNATRPARWWAGLAGLPDPTVGGARRVLNAMHELHDRGYLIMERAKNGRSPTVHLLNETGDRTPYQLPYADPQPNYVRIPHQLWTTELISRLSGRGLALYLCVLSHHNADDPGDGIWFTRQGFRDLHGLGESTRLKGLTELIDANVISSQERSIDAVGGSDFRTYRRRLFTIEPPYAPPPPGQNPRQQGTQSAPLIADPWGAIRARERNRQGPQAF</sequence>
<accession>A0ABV3G547</accession>
<evidence type="ECO:0000313" key="3">
    <source>
        <dbReference type="Proteomes" id="UP001551695"/>
    </source>
</evidence>
<feature type="region of interest" description="Disordered" evidence="1">
    <location>
        <begin position="254"/>
        <end position="298"/>
    </location>
</feature>
<dbReference type="EMBL" id="JBFAKC010000026">
    <property type="protein sequence ID" value="MEV0712743.1"/>
    <property type="molecule type" value="Genomic_DNA"/>
</dbReference>
<gene>
    <name evidence="2" type="ORF">AB0I48_34840</name>
</gene>
<evidence type="ECO:0000256" key="1">
    <source>
        <dbReference type="SAM" id="MobiDB-lite"/>
    </source>
</evidence>
<reference evidence="2 3" key="1">
    <citation type="submission" date="2024-06" db="EMBL/GenBank/DDBJ databases">
        <title>The Natural Products Discovery Center: Release of the First 8490 Sequenced Strains for Exploring Actinobacteria Biosynthetic Diversity.</title>
        <authorList>
            <person name="Kalkreuter E."/>
            <person name="Kautsar S.A."/>
            <person name="Yang D."/>
            <person name="Bader C.D."/>
            <person name="Teijaro C.N."/>
            <person name="Fluegel L."/>
            <person name="Davis C.M."/>
            <person name="Simpson J.R."/>
            <person name="Lauterbach L."/>
            <person name="Steele A.D."/>
            <person name="Gui C."/>
            <person name="Meng S."/>
            <person name="Li G."/>
            <person name="Viehrig K."/>
            <person name="Ye F."/>
            <person name="Su P."/>
            <person name="Kiefer A.F."/>
            <person name="Nichols A."/>
            <person name="Cepeda A.J."/>
            <person name="Yan W."/>
            <person name="Fan B."/>
            <person name="Jiang Y."/>
            <person name="Adhikari A."/>
            <person name="Zheng C.-J."/>
            <person name="Schuster L."/>
            <person name="Cowan T.M."/>
            <person name="Smanski M.J."/>
            <person name="Chevrette M.G."/>
            <person name="De Carvalho L.P.S."/>
            <person name="Shen B."/>
        </authorList>
    </citation>
    <scope>NUCLEOTIDE SEQUENCE [LARGE SCALE GENOMIC DNA]</scope>
    <source>
        <strain evidence="2 3">NPDC050403</strain>
    </source>
</reference>
<dbReference type="Proteomes" id="UP001551695">
    <property type="component" value="Unassembled WGS sequence"/>
</dbReference>
<feature type="non-terminal residue" evidence="2">
    <location>
        <position position="1"/>
    </location>
</feature>